<dbReference type="AlphaFoldDB" id="A0A6G1I713"/>
<feature type="signal peptide" evidence="2">
    <location>
        <begin position="1"/>
        <end position="21"/>
    </location>
</feature>
<protein>
    <recommendedName>
        <fullName evidence="3">Tyrosine specific protein phosphatases domain-containing protein</fullName>
    </recommendedName>
</protein>
<name>A0A6G1I713_9PEZI</name>
<dbReference type="GO" id="GO:0006370">
    <property type="term" value="P:7-methylguanosine mRNA capping"/>
    <property type="evidence" value="ECO:0007669"/>
    <property type="project" value="TreeGrafter"/>
</dbReference>
<dbReference type="Gene3D" id="3.40.50.1820">
    <property type="entry name" value="alpha/beta hydrolase"/>
    <property type="match status" value="1"/>
</dbReference>
<reference evidence="4" key="1">
    <citation type="journal article" date="2020" name="Stud. Mycol.">
        <title>101 Dothideomycetes genomes: a test case for predicting lifestyles and emergence of pathogens.</title>
        <authorList>
            <person name="Haridas S."/>
            <person name="Albert R."/>
            <person name="Binder M."/>
            <person name="Bloem J."/>
            <person name="Labutti K."/>
            <person name="Salamov A."/>
            <person name="Andreopoulos B."/>
            <person name="Baker S."/>
            <person name="Barry K."/>
            <person name="Bills G."/>
            <person name="Bluhm B."/>
            <person name="Cannon C."/>
            <person name="Castanera R."/>
            <person name="Culley D."/>
            <person name="Daum C."/>
            <person name="Ezra D."/>
            <person name="Gonzalez J."/>
            <person name="Henrissat B."/>
            <person name="Kuo A."/>
            <person name="Liang C."/>
            <person name="Lipzen A."/>
            <person name="Lutzoni F."/>
            <person name="Magnuson J."/>
            <person name="Mondo S."/>
            <person name="Nolan M."/>
            <person name="Ohm R."/>
            <person name="Pangilinan J."/>
            <person name="Park H.-J."/>
            <person name="Ramirez L."/>
            <person name="Alfaro M."/>
            <person name="Sun H."/>
            <person name="Tritt A."/>
            <person name="Yoshinaga Y."/>
            <person name="Zwiers L.-H."/>
            <person name="Turgeon B."/>
            <person name="Goodwin S."/>
            <person name="Spatafora J."/>
            <person name="Crous P."/>
            <person name="Grigoriev I."/>
        </authorList>
    </citation>
    <scope>NUCLEOTIDE SEQUENCE</scope>
    <source>
        <strain evidence="4">CBS 262.69</strain>
    </source>
</reference>
<feature type="domain" description="Tyrosine specific protein phosphatases" evidence="3">
    <location>
        <begin position="623"/>
        <end position="695"/>
    </location>
</feature>
<keyword evidence="2" id="KW-0732">Signal</keyword>
<evidence type="ECO:0000256" key="1">
    <source>
        <dbReference type="SAM" id="MobiDB-lite"/>
    </source>
</evidence>
<dbReference type="Proteomes" id="UP000799640">
    <property type="component" value="Unassembled WGS sequence"/>
</dbReference>
<feature type="region of interest" description="Disordered" evidence="1">
    <location>
        <begin position="423"/>
        <end position="463"/>
    </location>
</feature>
<dbReference type="InterPro" id="IPR000073">
    <property type="entry name" value="AB_hydrolase_1"/>
</dbReference>
<dbReference type="Pfam" id="PF00561">
    <property type="entry name" value="Abhydrolase_1"/>
    <property type="match status" value="1"/>
</dbReference>
<gene>
    <name evidence="4" type="ORF">EJ06DRAFT_553031</name>
</gene>
<dbReference type="EMBL" id="ML996688">
    <property type="protein sequence ID" value="KAF2404088.1"/>
    <property type="molecule type" value="Genomic_DNA"/>
</dbReference>
<evidence type="ECO:0000313" key="4">
    <source>
        <dbReference type="EMBL" id="KAF2404088.1"/>
    </source>
</evidence>
<feature type="chain" id="PRO_5026249579" description="Tyrosine specific protein phosphatases domain-containing protein" evidence="2">
    <location>
        <begin position="22"/>
        <end position="710"/>
    </location>
</feature>
<dbReference type="InterPro" id="IPR000387">
    <property type="entry name" value="Tyr_Pase_dom"/>
</dbReference>
<evidence type="ECO:0000256" key="2">
    <source>
        <dbReference type="SAM" id="SignalP"/>
    </source>
</evidence>
<dbReference type="GO" id="GO:0004484">
    <property type="term" value="F:mRNA guanylyltransferase activity"/>
    <property type="evidence" value="ECO:0007669"/>
    <property type="project" value="TreeGrafter"/>
</dbReference>
<dbReference type="PROSITE" id="PS00383">
    <property type="entry name" value="TYR_PHOSPHATASE_1"/>
    <property type="match status" value="1"/>
</dbReference>
<dbReference type="Gene3D" id="3.90.190.10">
    <property type="entry name" value="Protein tyrosine phosphatase superfamily"/>
    <property type="match status" value="1"/>
</dbReference>
<dbReference type="FunFam" id="3.90.190.10:FF:000090">
    <property type="entry name" value="Dual specificity phosphatase catalytic domain protein"/>
    <property type="match status" value="1"/>
</dbReference>
<evidence type="ECO:0000313" key="5">
    <source>
        <dbReference type="Proteomes" id="UP000799640"/>
    </source>
</evidence>
<feature type="compositionally biased region" description="Pro residues" evidence="1">
    <location>
        <begin position="443"/>
        <end position="455"/>
    </location>
</feature>
<dbReference type="PROSITE" id="PS50056">
    <property type="entry name" value="TYR_PHOSPHATASE_2"/>
    <property type="match status" value="1"/>
</dbReference>
<dbReference type="PANTHER" id="PTHR10367">
    <property type="entry name" value="MRNA-CAPPING ENZYME"/>
    <property type="match status" value="1"/>
</dbReference>
<dbReference type="InterPro" id="IPR016130">
    <property type="entry name" value="Tyr_Pase_AS"/>
</dbReference>
<dbReference type="InterPro" id="IPR051029">
    <property type="entry name" value="mRNA_Capping_Enz/RNA_Phosphat"/>
</dbReference>
<dbReference type="InterPro" id="IPR029021">
    <property type="entry name" value="Prot-tyrosine_phosphatase-like"/>
</dbReference>
<dbReference type="SUPFAM" id="SSF52799">
    <property type="entry name" value="(Phosphotyrosine protein) phosphatases II"/>
    <property type="match status" value="1"/>
</dbReference>
<keyword evidence="5" id="KW-1185">Reference proteome</keyword>
<dbReference type="SUPFAM" id="SSF53474">
    <property type="entry name" value="alpha/beta-Hydrolases"/>
    <property type="match status" value="1"/>
</dbReference>
<organism evidence="4 5">
    <name type="scientific">Trichodelitschia bisporula</name>
    <dbReference type="NCBI Taxonomy" id="703511"/>
    <lineage>
        <taxon>Eukaryota</taxon>
        <taxon>Fungi</taxon>
        <taxon>Dikarya</taxon>
        <taxon>Ascomycota</taxon>
        <taxon>Pezizomycotina</taxon>
        <taxon>Dothideomycetes</taxon>
        <taxon>Dothideomycetes incertae sedis</taxon>
        <taxon>Phaeotrichales</taxon>
        <taxon>Phaeotrichaceae</taxon>
        <taxon>Trichodelitschia</taxon>
    </lineage>
</organism>
<accession>A0A6G1I713</accession>
<evidence type="ECO:0000259" key="3">
    <source>
        <dbReference type="PROSITE" id="PS50056"/>
    </source>
</evidence>
<dbReference type="PANTHER" id="PTHR10367:SF25">
    <property type="entry name" value="DUAL SPECIFICITY PHOSPHATASE CATALYTIC DOMAIN PROTEIN (AFU_ORTHOLOGUE AFUA_1G03540)"/>
    <property type="match status" value="1"/>
</dbReference>
<dbReference type="OrthoDB" id="428974at2759"/>
<proteinExistence type="predicted"/>
<dbReference type="InterPro" id="IPR029058">
    <property type="entry name" value="AB_hydrolase_fold"/>
</dbReference>
<sequence>MFPGLLTAIATLALDLSCVDAFSSGASYTASETVEQGMMATNRSPVLRTFPHGVLSFVRSQPGFTIASLLLPLIWLVWKRSQRREPAAPDAIAAAALVSDPALLREHSSYVAYHVVETSTTYPRIRTFYRPHPLAAQLQQHQSAPPAGSQPATPTRPPPPPLPLFVFIHGLGGSVAQFAPLLSALCPIASCLAIDLPGCGLSEFAPRDWSAYRTSDLAALLATAIRQHRRDDQSVILIAHSMGTALAALLASTTSPLNPSLVPHVAGLVALCPVAQPPDAKMSARARLFVTLALDPLFDAWRRWDRRGGINSASISRFVGPGADEETRRLQLLYNEQSRTPVWRRMALGALPVYAGMLPQGGLPGEKVWRGVRAPVLLIAGEADHITKPREAEMIAGWLGYDAANVQEADPLVTQAAVRPAGEALESMPPLAKAAPADDDLPSTPPNMSPPPSPPNGKAGPAREPQVHLTILPAPANHALLYANPTARAVAGVVQAFLSNIDPRLCRGWQLRHLSVSGAPSAKWDVKNLAKWSSVAPVSAPVAGIFRAIKTMREVDEVHSPAEFVRVWGLDTRGGDGKGGVVAVVDVSREEPVYDPQGLYRAGVRYVKMPTVSKMVPSREEVARFCDIVDRLRGELDLADDESTDAASHSLIAVHCHYGFNRTGFFIISYLVERRGWGLEAAIREFATARPPGVRHGHFVDGLWARYWRG</sequence>